<proteinExistence type="inferred from homology"/>
<evidence type="ECO:0000313" key="4">
    <source>
        <dbReference type="EMBL" id="OEU06463.1"/>
    </source>
</evidence>
<dbReference type="Proteomes" id="UP000095751">
    <property type="component" value="Unassembled WGS sequence"/>
</dbReference>
<keyword evidence="5" id="KW-1185">Reference proteome</keyword>
<evidence type="ECO:0000313" key="5">
    <source>
        <dbReference type="Proteomes" id="UP000095751"/>
    </source>
</evidence>
<feature type="active site" description="Nucleophile" evidence="3">
    <location>
        <position position="292"/>
    </location>
</feature>
<feature type="active site" description="Proton donor" evidence="3">
    <location>
        <position position="183"/>
    </location>
</feature>
<dbReference type="GO" id="GO:0016403">
    <property type="term" value="F:dimethylargininase activity"/>
    <property type="evidence" value="ECO:0007669"/>
    <property type="project" value="TreeGrafter"/>
</dbReference>
<dbReference type="InterPro" id="IPR033199">
    <property type="entry name" value="DDAH-like"/>
</dbReference>
<sequence length="299" mass="32939">MYSLAIAREVPTSLSNAVTMPDNSSSSSNNKSNINYYRAKIEHSNYLQVLRKYIPVLCLPPLDELPDSMFVEDTVVAIGNKAVITNPGHISRRQEVDTINTVLQHQLGMDVTDMRDINNKNEEYKTGIATSYCDGGDVLYTGRHLFVGVSGERTNYEAISILQTGLDIEVIPIPFKQRVGALHLKSIITHIDEQTLLVPNNDIGNYVIQTMFNESSSNYDIIRLPNHATLSCNVVAVNTNSGQGGGALLAQLSNENDHKTRTILQEVANERNIQLEFVSLNEAAKCDGALTCCSVLLNI</sequence>
<name>A0A1E7ELM6_9STRA</name>
<reference evidence="4 5" key="1">
    <citation type="submission" date="2016-09" db="EMBL/GenBank/DDBJ databases">
        <title>Extensive genetic diversity and differential bi-allelic expression allows diatom success in the polar Southern Ocean.</title>
        <authorList>
            <consortium name="DOE Joint Genome Institute"/>
            <person name="Mock T."/>
            <person name="Otillar R.P."/>
            <person name="Strauss J."/>
            <person name="Dupont C."/>
            <person name="Frickenhaus S."/>
            <person name="Maumus F."/>
            <person name="Mcmullan M."/>
            <person name="Sanges R."/>
            <person name="Schmutz J."/>
            <person name="Toseland A."/>
            <person name="Valas R."/>
            <person name="Veluchamy A."/>
            <person name="Ward B.J."/>
            <person name="Allen A."/>
            <person name="Barry K."/>
            <person name="Falciatore A."/>
            <person name="Ferrante M."/>
            <person name="Fortunato A.E."/>
            <person name="Gloeckner G."/>
            <person name="Gruber A."/>
            <person name="Hipkin R."/>
            <person name="Janech M."/>
            <person name="Kroth P."/>
            <person name="Leese F."/>
            <person name="Lindquist E."/>
            <person name="Lyon B.R."/>
            <person name="Martin J."/>
            <person name="Mayer C."/>
            <person name="Parker M."/>
            <person name="Quesneville H."/>
            <person name="Raymond J."/>
            <person name="Uhlig C."/>
            <person name="Valentin K.U."/>
            <person name="Worden A.Z."/>
            <person name="Armbrust E.V."/>
            <person name="Bowler C."/>
            <person name="Green B."/>
            <person name="Moulton V."/>
            <person name="Van Oosterhout C."/>
            <person name="Grigoriev I."/>
        </authorList>
    </citation>
    <scope>NUCLEOTIDE SEQUENCE [LARGE SCALE GENOMIC DNA]</scope>
    <source>
        <strain evidence="4 5">CCMP1102</strain>
    </source>
</reference>
<dbReference type="GO" id="GO:0045429">
    <property type="term" value="P:positive regulation of nitric oxide biosynthetic process"/>
    <property type="evidence" value="ECO:0007669"/>
    <property type="project" value="TreeGrafter"/>
</dbReference>
<evidence type="ECO:0000256" key="2">
    <source>
        <dbReference type="ARBA" id="ARBA00022801"/>
    </source>
</evidence>
<dbReference type="AlphaFoldDB" id="A0A1E7ELM6"/>
<accession>A0A1E7ELM6</accession>
<dbReference type="PANTHER" id="PTHR12737">
    <property type="entry name" value="DIMETHYLARGININE DIMETHYLAMINOHYDROLASE"/>
    <property type="match status" value="1"/>
</dbReference>
<dbReference type="GO" id="GO:0016597">
    <property type="term" value="F:amino acid binding"/>
    <property type="evidence" value="ECO:0007669"/>
    <property type="project" value="TreeGrafter"/>
</dbReference>
<dbReference type="EMBL" id="KV784408">
    <property type="protein sequence ID" value="OEU06463.1"/>
    <property type="molecule type" value="Genomic_DNA"/>
</dbReference>
<dbReference type="FunFam" id="3.75.10.10:FF:000004">
    <property type="entry name" value="N(G),N(G)-dimethylarginine dimethylaminohydrolase 1"/>
    <property type="match status" value="1"/>
</dbReference>
<dbReference type="OrthoDB" id="26679at2759"/>
<dbReference type="Gene3D" id="3.75.10.10">
    <property type="entry name" value="L-arginine/glycine Amidinotransferase, Chain A"/>
    <property type="match status" value="1"/>
</dbReference>
<dbReference type="PANTHER" id="PTHR12737:SF9">
    <property type="entry name" value="DIMETHYLARGININASE"/>
    <property type="match status" value="1"/>
</dbReference>
<dbReference type="InParanoid" id="A0A1E7ELM6"/>
<gene>
    <name evidence="4" type="ORF">FRACYDRAFT_200730</name>
</gene>
<dbReference type="GO" id="GO:0000052">
    <property type="term" value="P:citrulline metabolic process"/>
    <property type="evidence" value="ECO:0007669"/>
    <property type="project" value="TreeGrafter"/>
</dbReference>
<dbReference type="GO" id="GO:0006525">
    <property type="term" value="P:arginine metabolic process"/>
    <property type="evidence" value="ECO:0007669"/>
    <property type="project" value="TreeGrafter"/>
</dbReference>
<dbReference type="Pfam" id="PF02274">
    <property type="entry name" value="ADI"/>
    <property type="match status" value="1"/>
</dbReference>
<dbReference type="SUPFAM" id="SSF55909">
    <property type="entry name" value="Pentein"/>
    <property type="match status" value="1"/>
</dbReference>
<organism evidence="4 5">
    <name type="scientific">Fragilariopsis cylindrus CCMP1102</name>
    <dbReference type="NCBI Taxonomy" id="635003"/>
    <lineage>
        <taxon>Eukaryota</taxon>
        <taxon>Sar</taxon>
        <taxon>Stramenopiles</taxon>
        <taxon>Ochrophyta</taxon>
        <taxon>Bacillariophyta</taxon>
        <taxon>Bacillariophyceae</taxon>
        <taxon>Bacillariophycidae</taxon>
        <taxon>Bacillariales</taxon>
        <taxon>Bacillariaceae</taxon>
        <taxon>Fragilariopsis</taxon>
    </lineage>
</organism>
<keyword evidence="2" id="KW-0378">Hydrolase</keyword>
<dbReference type="KEGG" id="fcy:FRACYDRAFT_200730"/>
<comment type="similarity">
    <text evidence="1">Belongs to the DDAH family.</text>
</comment>
<evidence type="ECO:0000256" key="3">
    <source>
        <dbReference type="PIRSR" id="PIRSR633199-1"/>
    </source>
</evidence>
<protein>
    <submittedName>
        <fullName evidence="4">Uncharacterized protein</fullName>
    </submittedName>
</protein>
<evidence type="ECO:0000256" key="1">
    <source>
        <dbReference type="ARBA" id="ARBA00008532"/>
    </source>
</evidence>